<sequence>MFLFKGREAHSRSFAKAVSWRILGSIDTFLLSWFFTGSPKAAGAIAVSEVLTKMVLYYFHERAWSNVSWGFQKDEQAAEKAA</sequence>
<keyword evidence="3" id="KW-1185">Reference proteome</keyword>
<proteinExistence type="predicted"/>
<dbReference type="EMBL" id="JAIGNK010000002">
    <property type="protein sequence ID" value="MBX7457928.1"/>
    <property type="molecule type" value="Genomic_DNA"/>
</dbReference>
<dbReference type="InterPro" id="IPR018638">
    <property type="entry name" value="DUF2061_membrane"/>
</dbReference>
<gene>
    <name evidence="2" type="ORF">K3152_06690</name>
</gene>
<evidence type="ECO:0000313" key="2">
    <source>
        <dbReference type="EMBL" id="MBX7457928.1"/>
    </source>
</evidence>
<name>A0ABS7J395_9SPHN</name>
<feature type="domain" description="DUF2061" evidence="1">
    <location>
        <begin position="15"/>
        <end position="65"/>
    </location>
</feature>
<evidence type="ECO:0000259" key="1">
    <source>
        <dbReference type="Pfam" id="PF09834"/>
    </source>
</evidence>
<dbReference type="RefSeq" id="WP_221573342.1">
    <property type="nucleotide sequence ID" value="NZ_JAIGNK010000002.1"/>
</dbReference>
<accession>A0ABS7J395</accession>
<comment type="caution">
    <text evidence="2">The sequence shown here is derived from an EMBL/GenBank/DDBJ whole genome shotgun (WGS) entry which is preliminary data.</text>
</comment>
<reference evidence="2 3" key="1">
    <citation type="submission" date="2021-08" db="EMBL/GenBank/DDBJ databases">
        <title>Comparative Genomics Analysis of the Genus Qipengyuania Reveals Extensive Genetic Diversity and Metabolic Versatility, Including the Description of Fifteen Novel Species.</title>
        <authorList>
            <person name="Liu Y."/>
        </authorList>
    </citation>
    <scope>NUCLEOTIDE SEQUENCE [LARGE SCALE GENOMIC DNA]</scope>
    <source>
        <strain evidence="2 3">1NDH17</strain>
    </source>
</reference>
<organism evidence="2 3">
    <name type="scientific">Qipengyuania polymorpha</name>
    <dbReference type="NCBI Taxonomy" id="2867234"/>
    <lineage>
        <taxon>Bacteria</taxon>
        <taxon>Pseudomonadati</taxon>
        <taxon>Pseudomonadota</taxon>
        <taxon>Alphaproteobacteria</taxon>
        <taxon>Sphingomonadales</taxon>
        <taxon>Erythrobacteraceae</taxon>
        <taxon>Qipengyuania</taxon>
    </lineage>
</organism>
<protein>
    <submittedName>
        <fullName evidence="2">DUF2061 domain-containing protein</fullName>
    </submittedName>
</protein>
<dbReference type="Pfam" id="PF09834">
    <property type="entry name" value="DUF2061"/>
    <property type="match status" value="1"/>
</dbReference>
<evidence type="ECO:0000313" key="3">
    <source>
        <dbReference type="Proteomes" id="UP000783253"/>
    </source>
</evidence>
<dbReference type="Proteomes" id="UP000783253">
    <property type="component" value="Unassembled WGS sequence"/>
</dbReference>